<keyword evidence="5" id="KW-1185">Reference proteome</keyword>
<dbReference type="STRING" id="1296121.A0A1A5ZUH5"/>
<reference evidence="4" key="2">
    <citation type="submission" date="2013-07" db="EMBL/GenBank/DDBJ databases">
        <authorList>
            <consortium name="The Broad Institute Genome Sequencing Platform"/>
            <person name="Cuomo C."/>
            <person name="Litvintseva A."/>
            <person name="Chen Y."/>
            <person name="Heitman J."/>
            <person name="Sun S."/>
            <person name="Springer D."/>
            <person name="Dromer F."/>
            <person name="Young S.K."/>
            <person name="Zeng Q."/>
            <person name="Gargeya S."/>
            <person name="Fitzgerald M."/>
            <person name="Abouelleil A."/>
            <person name="Alvarado L."/>
            <person name="Berlin A.M."/>
            <person name="Chapman S.B."/>
            <person name="Dewar J."/>
            <person name="Goldberg J."/>
            <person name="Griggs A."/>
            <person name="Gujja S."/>
            <person name="Hansen M."/>
            <person name="Howarth C."/>
            <person name="Imamovic A."/>
            <person name="Larimer J."/>
            <person name="McCowan C."/>
            <person name="Murphy C."/>
            <person name="Pearson M."/>
            <person name="Priest M."/>
            <person name="Roberts A."/>
            <person name="Saif S."/>
            <person name="Shea T."/>
            <person name="Sykes S."/>
            <person name="Wortman J."/>
            <person name="Nusbaum C."/>
            <person name="Birren B."/>
        </authorList>
    </citation>
    <scope>NUCLEOTIDE SEQUENCE</scope>
    <source>
        <strain evidence="4">CBS 10117</strain>
    </source>
</reference>
<dbReference type="VEuPathDB" id="FungiDB:I303_08229"/>
<feature type="chain" id="PRO_5008341864" evidence="2">
    <location>
        <begin position="32"/>
        <end position="370"/>
    </location>
</feature>
<dbReference type="GeneID" id="28971928"/>
<dbReference type="EMBL" id="KI894037">
    <property type="protein sequence ID" value="OBR81459.1"/>
    <property type="molecule type" value="Genomic_DNA"/>
</dbReference>
<feature type="region of interest" description="Disordered" evidence="1">
    <location>
        <begin position="187"/>
        <end position="236"/>
    </location>
</feature>
<protein>
    <submittedName>
        <fullName evidence="3">Uncharacterized protein</fullName>
    </submittedName>
</protein>
<evidence type="ECO:0000313" key="3">
    <source>
        <dbReference type="EMBL" id="OBR81459.1"/>
    </source>
</evidence>
<evidence type="ECO:0000256" key="2">
    <source>
        <dbReference type="SAM" id="SignalP"/>
    </source>
</evidence>
<feature type="compositionally biased region" description="Low complexity" evidence="1">
    <location>
        <begin position="212"/>
        <end position="224"/>
    </location>
</feature>
<reference evidence="4" key="3">
    <citation type="submission" date="2024-02" db="EMBL/GenBank/DDBJ databases">
        <title>Comparative genomics of Cryptococcus and Kwoniella reveals pathogenesis evolution and contrasting modes of karyotype evolution via chromosome fusion or intercentromeric recombination.</title>
        <authorList>
            <person name="Coelho M.A."/>
            <person name="David-Palma M."/>
            <person name="Shea T."/>
            <person name="Bowers K."/>
            <person name="McGinley-Smith S."/>
            <person name="Mohammad A.W."/>
            <person name="Gnirke A."/>
            <person name="Yurkov A.M."/>
            <person name="Nowrousian M."/>
            <person name="Sun S."/>
            <person name="Cuomo C.A."/>
            <person name="Heitman J."/>
        </authorList>
    </citation>
    <scope>NUCLEOTIDE SEQUENCE</scope>
    <source>
        <strain evidence="4">CBS 10117</strain>
    </source>
</reference>
<sequence>MLSAILLSLMGANAGIHVAAAPALTARQAESHQVTMVNNCGSGEAVFVHEGNHSPSGSSAISGPLKGGLAWMSGIDGVACGDNGLNCGLVEFTLINSQDGMQNSADYSLLDGVDDELGTSLGNHQFQYSMDFTFDGCTPFHANSPCTGDSAEACPGGFLDSATEGGAPVQCLADNVGITITFCSSGGPQPNDAADPANPAEGSPVSAPPSGAPSDSAPIAGSSAVPTGAASASAGYQPGDTAVVPPAAGLSTSMNPAVPSVPADSAASLPASMPPSGTKAAITSFGTAPSAAPGAVDSATLPPPAGPFGSQAVQPNGAGSVAEGGPSIATVPSVSPVAPVGAVATSVPWSETASQKLNWAINYAWTRGFD</sequence>
<dbReference type="AlphaFoldDB" id="A0A1A5ZUH5"/>
<reference evidence="3" key="1">
    <citation type="submission" date="2013-07" db="EMBL/GenBank/DDBJ databases">
        <title>The Genome Sequence of Cryptococcus dejecticola CBS10117.</title>
        <authorList>
            <consortium name="The Broad Institute Genome Sequencing Platform"/>
            <person name="Cuomo C."/>
            <person name="Litvintseva A."/>
            <person name="Chen Y."/>
            <person name="Heitman J."/>
            <person name="Sun S."/>
            <person name="Springer D."/>
            <person name="Dromer F."/>
            <person name="Young S.K."/>
            <person name="Zeng Q."/>
            <person name="Gargeya S."/>
            <person name="Fitzgerald M."/>
            <person name="Abouelleil A."/>
            <person name="Alvarado L."/>
            <person name="Berlin A.M."/>
            <person name="Chapman S.B."/>
            <person name="Dewar J."/>
            <person name="Goldberg J."/>
            <person name="Griggs A."/>
            <person name="Gujja S."/>
            <person name="Hansen M."/>
            <person name="Howarth C."/>
            <person name="Imamovic A."/>
            <person name="Larimer J."/>
            <person name="McCowan C."/>
            <person name="Murphy C."/>
            <person name="Pearson M."/>
            <person name="Priest M."/>
            <person name="Roberts A."/>
            <person name="Saif S."/>
            <person name="Shea T."/>
            <person name="Sykes S."/>
            <person name="Wortman J."/>
            <person name="Nusbaum C."/>
            <person name="Birren B."/>
        </authorList>
    </citation>
    <scope>NUCLEOTIDE SEQUENCE [LARGE SCALE GENOMIC DNA]</scope>
    <source>
        <strain evidence="3">CBS 10117</strain>
    </source>
</reference>
<evidence type="ECO:0000313" key="4">
    <source>
        <dbReference type="EMBL" id="WWC63908.1"/>
    </source>
</evidence>
<feature type="compositionally biased region" description="Low complexity" evidence="1">
    <location>
        <begin position="188"/>
        <end position="205"/>
    </location>
</feature>
<dbReference type="EMBL" id="CP144537">
    <property type="protein sequence ID" value="WWC63908.1"/>
    <property type="molecule type" value="Genomic_DNA"/>
</dbReference>
<keyword evidence="2" id="KW-0732">Signal</keyword>
<evidence type="ECO:0000256" key="1">
    <source>
        <dbReference type="SAM" id="MobiDB-lite"/>
    </source>
</evidence>
<dbReference type="Proteomes" id="UP000078595">
    <property type="component" value="Chromosome 8"/>
</dbReference>
<feature type="signal peptide" evidence="2">
    <location>
        <begin position="1"/>
        <end position="31"/>
    </location>
</feature>
<dbReference type="KEGG" id="kdj:28971928"/>
<organism evidence="3">
    <name type="scientific">Kwoniella dejecticola CBS 10117</name>
    <dbReference type="NCBI Taxonomy" id="1296121"/>
    <lineage>
        <taxon>Eukaryota</taxon>
        <taxon>Fungi</taxon>
        <taxon>Dikarya</taxon>
        <taxon>Basidiomycota</taxon>
        <taxon>Agaricomycotina</taxon>
        <taxon>Tremellomycetes</taxon>
        <taxon>Tremellales</taxon>
        <taxon>Cryptococcaceae</taxon>
        <taxon>Kwoniella</taxon>
    </lineage>
</organism>
<name>A0A1A5ZUH5_9TREE</name>
<dbReference type="OrthoDB" id="3342934at2759"/>
<dbReference type="RefSeq" id="XP_018259301.1">
    <property type="nucleotide sequence ID" value="XM_018411489.1"/>
</dbReference>
<proteinExistence type="predicted"/>
<accession>A0A1A5ZUH5</accession>
<gene>
    <name evidence="3" type="ORF">I303_08229</name>
    <name evidence="4" type="ORF">I303_106513</name>
</gene>
<evidence type="ECO:0000313" key="5">
    <source>
        <dbReference type="Proteomes" id="UP000078595"/>
    </source>
</evidence>